<dbReference type="InParanoid" id="B3LVR5"/>
<feature type="disulfide bond" evidence="6">
    <location>
        <begin position="92"/>
        <end position="99"/>
    </location>
</feature>
<dbReference type="PROSITE" id="PS00141">
    <property type="entry name" value="ASP_PROTEASE"/>
    <property type="match status" value="1"/>
</dbReference>
<feature type="chain" id="PRO_5002791414" description="Peptidase A1 domain-containing protein" evidence="8">
    <location>
        <begin position="18"/>
        <end position="377"/>
    </location>
</feature>
<evidence type="ECO:0000313" key="10">
    <source>
        <dbReference type="EMBL" id="EDV43689.1"/>
    </source>
</evidence>
<dbReference type="InterPro" id="IPR001461">
    <property type="entry name" value="Aspartic_peptidase_A1"/>
</dbReference>
<dbReference type="PRINTS" id="PR00792">
    <property type="entry name" value="PEPSIN"/>
</dbReference>
<keyword evidence="4 7" id="KW-0378">Hydrolase</keyword>
<dbReference type="Proteomes" id="UP000007801">
    <property type="component" value="Unassembled WGS sequence"/>
</dbReference>
<evidence type="ECO:0000256" key="4">
    <source>
        <dbReference type="ARBA" id="ARBA00022801"/>
    </source>
</evidence>
<name>B3LVR5_DROAN</name>
<evidence type="ECO:0000313" key="11">
    <source>
        <dbReference type="Proteomes" id="UP000007801"/>
    </source>
</evidence>
<organism evidence="10 11">
    <name type="scientific">Drosophila ananassae</name>
    <name type="common">Fruit fly</name>
    <dbReference type="NCBI Taxonomy" id="7217"/>
    <lineage>
        <taxon>Eukaryota</taxon>
        <taxon>Metazoa</taxon>
        <taxon>Ecdysozoa</taxon>
        <taxon>Arthropoda</taxon>
        <taxon>Hexapoda</taxon>
        <taxon>Insecta</taxon>
        <taxon>Pterygota</taxon>
        <taxon>Neoptera</taxon>
        <taxon>Endopterygota</taxon>
        <taxon>Diptera</taxon>
        <taxon>Brachycera</taxon>
        <taxon>Muscomorpha</taxon>
        <taxon>Ephydroidea</taxon>
        <taxon>Drosophilidae</taxon>
        <taxon>Drosophila</taxon>
        <taxon>Sophophora</taxon>
    </lineage>
</organism>
<dbReference type="EMBL" id="CH902617">
    <property type="protein sequence ID" value="EDV43689.1"/>
    <property type="molecule type" value="Genomic_DNA"/>
</dbReference>
<feature type="disulfide bond" evidence="6">
    <location>
        <begin position="298"/>
        <end position="334"/>
    </location>
</feature>
<dbReference type="SMR" id="B3LVR5"/>
<dbReference type="AlphaFoldDB" id="B3LVR5"/>
<dbReference type="SUPFAM" id="SSF50630">
    <property type="entry name" value="Acid proteases"/>
    <property type="match status" value="1"/>
</dbReference>
<evidence type="ECO:0000259" key="9">
    <source>
        <dbReference type="PROSITE" id="PS51767"/>
    </source>
</evidence>
<dbReference type="GO" id="GO:0005764">
    <property type="term" value="C:lysosome"/>
    <property type="evidence" value="ECO:0007669"/>
    <property type="project" value="TreeGrafter"/>
</dbReference>
<gene>
    <name evidence="10" type="primary">Dana\GF16403</name>
    <name evidence="10" type="synonym">dana_GLEANR_17672</name>
    <name evidence="10" type="ORF">GF16403</name>
</gene>
<dbReference type="OMA" id="ELFCQQH"/>
<feature type="signal peptide" evidence="8">
    <location>
        <begin position="1"/>
        <end position="17"/>
    </location>
</feature>
<accession>B3LVR5</accession>
<dbReference type="GO" id="GO:0006508">
    <property type="term" value="P:proteolysis"/>
    <property type="evidence" value="ECO:0007669"/>
    <property type="project" value="UniProtKB-KW"/>
</dbReference>
<dbReference type="OrthoDB" id="15189at2759"/>
<keyword evidence="2 7" id="KW-0645">Protease</keyword>
<keyword evidence="8" id="KW-0732">Signal</keyword>
<dbReference type="Gene3D" id="2.40.70.10">
    <property type="entry name" value="Acid Proteases"/>
    <property type="match status" value="2"/>
</dbReference>
<evidence type="ECO:0000256" key="2">
    <source>
        <dbReference type="ARBA" id="ARBA00022670"/>
    </source>
</evidence>
<evidence type="ECO:0000256" key="7">
    <source>
        <dbReference type="RuleBase" id="RU000454"/>
    </source>
</evidence>
<evidence type="ECO:0000256" key="8">
    <source>
        <dbReference type="SAM" id="SignalP"/>
    </source>
</evidence>
<proteinExistence type="inferred from homology"/>
<dbReference type="FunFam" id="2.40.70.10:FF:000115">
    <property type="entry name" value="Lysosomal aspartic protease"/>
    <property type="match status" value="1"/>
</dbReference>
<protein>
    <recommendedName>
        <fullName evidence="9">Peptidase A1 domain-containing protein</fullName>
    </recommendedName>
</protein>
<keyword evidence="3 7" id="KW-0064">Aspartyl protease</keyword>
<evidence type="ECO:0000256" key="6">
    <source>
        <dbReference type="PIRSR" id="PIRSR601461-2"/>
    </source>
</evidence>
<dbReference type="PhylomeDB" id="B3LVR5"/>
<dbReference type="InterPro" id="IPR021109">
    <property type="entry name" value="Peptidase_aspartic_dom_sf"/>
</dbReference>
<dbReference type="PROSITE" id="PS51767">
    <property type="entry name" value="PEPTIDASE_A1"/>
    <property type="match status" value="1"/>
</dbReference>
<keyword evidence="11" id="KW-1185">Reference proteome</keyword>
<evidence type="ECO:0000256" key="1">
    <source>
        <dbReference type="ARBA" id="ARBA00007447"/>
    </source>
</evidence>
<feature type="active site" evidence="5">
    <location>
        <position position="79"/>
    </location>
</feature>
<dbReference type="InterPro" id="IPR033121">
    <property type="entry name" value="PEPTIDASE_A1"/>
</dbReference>
<dbReference type="FunCoup" id="B3LVR5">
    <property type="interactions" value="203"/>
</dbReference>
<feature type="domain" description="Peptidase A1" evidence="9">
    <location>
        <begin position="61"/>
        <end position="370"/>
    </location>
</feature>
<dbReference type="Pfam" id="PF00026">
    <property type="entry name" value="Asp"/>
    <property type="match status" value="1"/>
</dbReference>
<dbReference type="GO" id="GO:0004190">
    <property type="term" value="F:aspartic-type endopeptidase activity"/>
    <property type="evidence" value="ECO:0007669"/>
    <property type="project" value="UniProtKB-KW"/>
</dbReference>
<sequence length="377" mass="42544">MLRNLILLLAGIAFILAYKPELRVRLYARESWISSVFLSENSTRGLESIHLRLKNRHNVEYFGNISIGTPKQNFTVIFDTGSSNTWFPSSHCPKSNLACQMHRRYDSSRSSSYIPDGRNFTLWYGAGNVHGYLSQDTVHFAGAKLQGLIFGETLIQQNFEFHSVTFDGLVGLSLGVLAWKNSTPFLKLLCSQNLVEKCIFSVYLQQASANESKGGEIIFGGFDESRFKGNLHFVPITNSNYWKLKISEVFVNSKKISGETDALLDTGTTQILMPQKTYDNLLKLLPFEMEGGNYILSCQSKIMPEVKLVIGGKSFYLTPDDYLVEANYGKRNGCITNFAPIKQNFWVLGDIFLWRYYTVFDATAKRIGLAEAVIDTN</sequence>
<dbReference type="STRING" id="7217.B3LVR5"/>
<dbReference type="GeneID" id="6499199"/>
<keyword evidence="6" id="KW-1015">Disulfide bond</keyword>
<evidence type="ECO:0000256" key="5">
    <source>
        <dbReference type="PIRSR" id="PIRSR601461-1"/>
    </source>
</evidence>
<dbReference type="KEGG" id="dan:6499199"/>
<feature type="active site" evidence="5">
    <location>
        <position position="265"/>
    </location>
</feature>
<dbReference type="HOGENOM" id="CLU_013253_3_3_1"/>
<evidence type="ECO:0000256" key="3">
    <source>
        <dbReference type="ARBA" id="ARBA00022750"/>
    </source>
</evidence>
<dbReference type="MEROPS" id="A01.A66"/>
<dbReference type="PANTHER" id="PTHR47966">
    <property type="entry name" value="BETA-SITE APP-CLEAVING ENZYME, ISOFORM A-RELATED"/>
    <property type="match status" value="1"/>
</dbReference>
<dbReference type="PANTHER" id="PTHR47966:SF51">
    <property type="entry name" value="BETA-SITE APP-CLEAVING ENZYME, ISOFORM A-RELATED"/>
    <property type="match status" value="1"/>
</dbReference>
<dbReference type="eggNOG" id="KOG1339">
    <property type="taxonomic scope" value="Eukaryota"/>
</dbReference>
<dbReference type="InterPro" id="IPR001969">
    <property type="entry name" value="Aspartic_peptidase_AS"/>
</dbReference>
<comment type="similarity">
    <text evidence="1 7">Belongs to the peptidase A1 family.</text>
</comment>
<reference evidence="10 11" key="1">
    <citation type="journal article" date="2007" name="Nature">
        <title>Evolution of genes and genomes on the Drosophila phylogeny.</title>
        <authorList>
            <consortium name="Drosophila 12 Genomes Consortium"/>
            <person name="Clark A.G."/>
            <person name="Eisen M.B."/>
            <person name="Smith D.R."/>
            <person name="Bergman C.M."/>
            <person name="Oliver B."/>
            <person name="Markow T.A."/>
            <person name="Kaufman T.C."/>
            <person name="Kellis M."/>
            <person name="Gelbart W."/>
            <person name="Iyer V.N."/>
            <person name="Pollard D.A."/>
            <person name="Sackton T.B."/>
            <person name="Larracuente A.M."/>
            <person name="Singh N.D."/>
            <person name="Abad J.P."/>
            <person name="Abt D.N."/>
            <person name="Adryan B."/>
            <person name="Aguade M."/>
            <person name="Akashi H."/>
            <person name="Anderson W.W."/>
            <person name="Aquadro C.F."/>
            <person name="Ardell D.H."/>
            <person name="Arguello R."/>
            <person name="Artieri C.G."/>
            <person name="Barbash D.A."/>
            <person name="Barker D."/>
            <person name="Barsanti P."/>
            <person name="Batterham P."/>
            <person name="Batzoglou S."/>
            <person name="Begun D."/>
            <person name="Bhutkar A."/>
            <person name="Blanco E."/>
            <person name="Bosak S.A."/>
            <person name="Bradley R.K."/>
            <person name="Brand A.D."/>
            <person name="Brent M.R."/>
            <person name="Brooks A.N."/>
            <person name="Brown R.H."/>
            <person name="Butlin R.K."/>
            <person name="Caggese C."/>
            <person name="Calvi B.R."/>
            <person name="Bernardo de Carvalho A."/>
            <person name="Caspi A."/>
            <person name="Castrezana S."/>
            <person name="Celniker S.E."/>
            <person name="Chang J.L."/>
            <person name="Chapple C."/>
            <person name="Chatterji S."/>
            <person name="Chinwalla A."/>
            <person name="Civetta A."/>
            <person name="Clifton S.W."/>
            <person name="Comeron J.M."/>
            <person name="Costello J.C."/>
            <person name="Coyne J.A."/>
            <person name="Daub J."/>
            <person name="David R.G."/>
            <person name="Delcher A.L."/>
            <person name="Delehaunty K."/>
            <person name="Do C.B."/>
            <person name="Ebling H."/>
            <person name="Edwards K."/>
            <person name="Eickbush T."/>
            <person name="Evans J.D."/>
            <person name="Filipski A."/>
            <person name="Findeiss S."/>
            <person name="Freyhult E."/>
            <person name="Fulton L."/>
            <person name="Fulton R."/>
            <person name="Garcia A.C."/>
            <person name="Gardiner A."/>
            <person name="Garfield D.A."/>
            <person name="Garvin B.E."/>
            <person name="Gibson G."/>
            <person name="Gilbert D."/>
            <person name="Gnerre S."/>
            <person name="Godfrey J."/>
            <person name="Good R."/>
            <person name="Gotea V."/>
            <person name="Gravely B."/>
            <person name="Greenberg A.J."/>
            <person name="Griffiths-Jones S."/>
            <person name="Gross S."/>
            <person name="Guigo R."/>
            <person name="Gustafson E.A."/>
            <person name="Haerty W."/>
            <person name="Hahn M.W."/>
            <person name="Halligan D.L."/>
            <person name="Halpern A.L."/>
            <person name="Halter G.M."/>
            <person name="Han M.V."/>
            <person name="Heger A."/>
            <person name="Hillier L."/>
            <person name="Hinrichs A.S."/>
            <person name="Holmes I."/>
            <person name="Hoskins R.A."/>
            <person name="Hubisz M.J."/>
            <person name="Hultmark D."/>
            <person name="Huntley M.A."/>
            <person name="Jaffe D.B."/>
            <person name="Jagadeeshan S."/>
            <person name="Jeck W.R."/>
            <person name="Johnson J."/>
            <person name="Jones C.D."/>
            <person name="Jordan W.C."/>
            <person name="Karpen G.H."/>
            <person name="Kataoka E."/>
            <person name="Keightley P.D."/>
            <person name="Kheradpour P."/>
            <person name="Kirkness E.F."/>
            <person name="Koerich L.B."/>
            <person name="Kristiansen K."/>
            <person name="Kudrna D."/>
            <person name="Kulathinal R.J."/>
            <person name="Kumar S."/>
            <person name="Kwok R."/>
            <person name="Lander E."/>
            <person name="Langley C.H."/>
            <person name="Lapoint R."/>
            <person name="Lazzaro B.P."/>
            <person name="Lee S.J."/>
            <person name="Levesque L."/>
            <person name="Li R."/>
            <person name="Lin C.F."/>
            <person name="Lin M.F."/>
            <person name="Lindblad-Toh K."/>
            <person name="Llopart A."/>
            <person name="Long M."/>
            <person name="Low L."/>
            <person name="Lozovsky E."/>
            <person name="Lu J."/>
            <person name="Luo M."/>
            <person name="Machado C.A."/>
            <person name="Makalowski W."/>
            <person name="Marzo M."/>
            <person name="Matsuda M."/>
            <person name="Matzkin L."/>
            <person name="McAllister B."/>
            <person name="McBride C.S."/>
            <person name="McKernan B."/>
            <person name="McKernan K."/>
            <person name="Mendez-Lago M."/>
            <person name="Minx P."/>
            <person name="Mollenhauer M.U."/>
            <person name="Montooth K."/>
            <person name="Mount S.M."/>
            <person name="Mu X."/>
            <person name="Myers E."/>
            <person name="Negre B."/>
            <person name="Newfeld S."/>
            <person name="Nielsen R."/>
            <person name="Noor M.A."/>
            <person name="O'Grady P."/>
            <person name="Pachter L."/>
            <person name="Papaceit M."/>
            <person name="Parisi M.J."/>
            <person name="Parisi M."/>
            <person name="Parts L."/>
            <person name="Pedersen J.S."/>
            <person name="Pesole G."/>
            <person name="Phillippy A.M."/>
            <person name="Ponting C.P."/>
            <person name="Pop M."/>
            <person name="Porcelli D."/>
            <person name="Powell J.R."/>
            <person name="Prohaska S."/>
            <person name="Pruitt K."/>
            <person name="Puig M."/>
            <person name="Quesneville H."/>
            <person name="Ram K.R."/>
            <person name="Rand D."/>
            <person name="Rasmussen M.D."/>
            <person name="Reed L.K."/>
            <person name="Reenan R."/>
            <person name="Reily A."/>
            <person name="Remington K.A."/>
            <person name="Rieger T.T."/>
            <person name="Ritchie M.G."/>
            <person name="Robin C."/>
            <person name="Rogers Y.H."/>
            <person name="Rohde C."/>
            <person name="Rozas J."/>
            <person name="Rubenfield M.J."/>
            <person name="Ruiz A."/>
            <person name="Russo S."/>
            <person name="Salzberg S.L."/>
            <person name="Sanchez-Gracia A."/>
            <person name="Saranga D.J."/>
            <person name="Sato H."/>
            <person name="Schaeffer S.W."/>
            <person name="Schatz M.C."/>
            <person name="Schlenke T."/>
            <person name="Schwartz R."/>
            <person name="Segarra C."/>
            <person name="Singh R.S."/>
            <person name="Sirot L."/>
            <person name="Sirota M."/>
            <person name="Sisneros N.B."/>
            <person name="Smith C.D."/>
            <person name="Smith T.F."/>
            <person name="Spieth J."/>
            <person name="Stage D.E."/>
            <person name="Stark A."/>
            <person name="Stephan W."/>
            <person name="Strausberg R.L."/>
            <person name="Strempel S."/>
            <person name="Sturgill D."/>
            <person name="Sutton G."/>
            <person name="Sutton G.G."/>
            <person name="Tao W."/>
            <person name="Teichmann S."/>
            <person name="Tobari Y.N."/>
            <person name="Tomimura Y."/>
            <person name="Tsolas J.M."/>
            <person name="Valente V.L."/>
            <person name="Venter E."/>
            <person name="Venter J.C."/>
            <person name="Vicario S."/>
            <person name="Vieira F.G."/>
            <person name="Vilella A.J."/>
            <person name="Villasante A."/>
            <person name="Walenz B."/>
            <person name="Wang J."/>
            <person name="Wasserman M."/>
            <person name="Watts T."/>
            <person name="Wilson D."/>
            <person name="Wilson R.K."/>
            <person name="Wing R.A."/>
            <person name="Wolfner M.F."/>
            <person name="Wong A."/>
            <person name="Wong G.K."/>
            <person name="Wu C.I."/>
            <person name="Wu G."/>
            <person name="Yamamoto D."/>
            <person name="Yang H.P."/>
            <person name="Yang S.P."/>
            <person name="Yorke J.A."/>
            <person name="Yoshida K."/>
            <person name="Zdobnov E."/>
            <person name="Zhang P."/>
            <person name="Zhang Y."/>
            <person name="Zimin A.V."/>
            <person name="Baldwin J."/>
            <person name="Abdouelleil A."/>
            <person name="Abdulkadir J."/>
            <person name="Abebe A."/>
            <person name="Abera B."/>
            <person name="Abreu J."/>
            <person name="Acer S.C."/>
            <person name="Aftuck L."/>
            <person name="Alexander A."/>
            <person name="An P."/>
            <person name="Anderson E."/>
            <person name="Anderson S."/>
            <person name="Arachi H."/>
            <person name="Azer M."/>
            <person name="Bachantsang P."/>
            <person name="Barry A."/>
            <person name="Bayul T."/>
            <person name="Berlin A."/>
            <person name="Bessette D."/>
            <person name="Bloom T."/>
            <person name="Blye J."/>
            <person name="Boguslavskiy L."/>
            <person name="Bonnet C."/>
            <person name="Boukhgalter B."/>
            <person name="Bourzgui I."/>
            <person name="Brown A."/>
            <person name="Cahill P."/>
            <person name="Channer S."/>
            <person name="Cheshatsang Y."/>
            <person name="Chuda L."/>
            <person name="Citroen M."/>
            <person name="Collymore A."/>
            <person name="Cooke P."/>
            <person name="Costello M."/>
            <person name="D'Aco K."/>
            <person name="Daza R."/>
            <person name="De Haan G."/>
            <person name="DeGray S."/>
            <person name="DeMaso C."/>
            <person name="Dhargay N."/>
            <person name="Dooley K."/>
            <person name="Dooley E."/>
            <person name="Doricent M."/>
            <person name="Dorje P."/>
            <person name="Dorjee K."/>
            <person name="Dupes A."/>
            <person name="Elong R."/>
            <person name="Falk J."/>
            <person name="Farina A."/>
            <person name="Faro S."/>
            <person name="Ferguson D."/>
            <person name="Fisher S."/>
            <person name="Foley C.D."/>
            <person name="Franke A."/>
            <person name="Friedrich D."/>
            <person name="Gadbois L."/>
            <person name="Gearin G."/>
            <person name="Gearin C.R."/>
            <person name="Giannoukos G."/>
            <person name="Goode T."/>
            <person name="Graham J."/>
            <person name="Grandbois E."/>
            <person name="Grewal S."/>
            <person name="Gyaltsen K."/>
            <person name="Hafez N."/>
            <person name="Hagos B."/>
            <person name="Hall J."/>
            <person name="Henson C."/>
            <person name="Hollinger A."/>
            <person name="Honan T."/>
            <person name="Huard M.D."/>
            <person name="Hughes L."/>
            <person name="Hurhula B."/>
            <person name="Husby M.E."/>
            <person name="Kamat A."/>
            <person name="Kanga B."/>
            <person name="Kashin S."/>
            <person name="Khazanovich D."/>
            <person name="Kisner P."/>
            <person name="Lance K."/>
            <person name="Lara M."/>
            <person name="Lee W."/>
            <person name="Lennon N."/>
            <person name="Letendre F."/>
            <person name="LeVine R."/>
            <person name="Lipovsky A."/>
            <person name="Liu X."/>
            <person name="Liu J."/>
            <person name="Liu S."/>
            <person name="Lokyitsang T."/>
            <person name="Lokyitsang Y."/>
            <person name="Lubonja R."/>
            <person name="Lui A."/>
            <person name="MacDonald P."/>
            <person name="Magnisalis V."/>
            <person name="Maru K."/>
            <person name="Matthews C."/>
            <person name="McCusker W."/>
            <person name="McDonough S."/>
            <person name="Mehta T."/>
            <person name="Meldrim J."/>
            <person name="Meneus L."/>
            <person name="Mihai O."/>
            <person name="Mihalev A."/>
            <person name="Mihova T."/>
            <person name="Mittelman R."/>
            <person name="Mlenga V."/>
            <person name="Montmayeur A."/>
            <person name="Mulrain L."/>
            <person name="Navidi A."/>
            <person name="Naylor J."/>
            <person name="Negash T."/>
            <person name="Nguyen T."/>
            <person name="Nguyen N."/>
            <person name="Nicol R."/>
            <person name="Norbu C."/>
            <person name="Norbu N."/>
            <person name="Novod N."/>
            <person name="O'Neill B."/>
            <person name="Osman S."/>
            <person name="Markiewicz E."/>
            <person name="Oyono O.L."/>
            <person name="Patti C."/>
            <person name="Phunkhang P."/>
            <person name="Pierre F."/>
            <person name="Priest M."/>
            <person name="Raghuraman S."/>
            <person name="Rege F."/>
            <person name="Reyes R."/>
            <person name="Rise C."/>
            <person name="Rogov P."/>
            <person name="Ross K."/>
            <person name="Ryan E."/>
            <person name="Settipalli S."/>
            <person name="Shea T."/>
            <person name="Sherpa N."/>
            <person name="Shi L."/>
            <person name="Shih D."/>
            <person name="Sparrow T."/>
            <person name="Spaulding J."/>
            <person name="Stalker J."/>
            <person name="Stange-Thomann N."/>
            <person name="Stavropoulos S."/>
            <person name="Stone C."/>
            <person name="Strader C."/>
            <person name="Tesfaye S."/>
            <person name="Thomson T."/>
            <person name="Thoulutsang Y."/>
            <person name="Thoulutsang D."/>
            <person name="Topham K."/>
            <person name="Topping I."/>
            <person name="Tsamla T."/>
            <person name="Vassiliev H."/>
            <person name="Vo A."/>
            <person name="Wangchuk T."/>
            <person name="Wangdi T."/>
            <person name="Weiand M."/>
            <person name="Wilkinson J."/>
            <person name="Wilson A."/>
            <person name="Yadav S."/>
            <person name="Young G."/>
            <person name="Yu Q."/>
            <person name="Zembek L."/>
            <person name="Zhong D."/>
            <person name="Zimmer A."/>
            <person name="Zwirko Z."/>
            <person name="Jaffe D.B."/>
            <person name="Alvarez P."/>
            <person name="Brockman W."/>
            <person name="Butler J."/>
            <person name="Chin C."/>
            <person name="Gnerre S."/>
            <person name="Grabherr M."/>
            <person name="Kleber M."/>
            <person name="Mauceli E."/>
            <person name="MacCallum I."/>
        </authorList>
    </citation>
    <scope>NUCLEOTIDE SEQUENCE [LARGE SCALE GENOMIC DNA]</scope>
    <source>
        <strain evidence="11">Tucson 14024-0371.13</strain>
    </source>
</reference>